<evidence type="ECO:0000313" key="4">
    <source>
        <dbReference type="Proteomes" id="UP000604825"/>
    </source>
</evidence>
<dbReference type="Pfam" id="PF03195">
    <property type="entry name" value="LOB"/>
    <property type="match status" value="1"/>
</dbReference>
<proteinExistence type="inferred from homology"/>
<feature type="domain" description="LOB" evidence="2">
    <location>
        <begin position="6"/>
        <end position="108"/>
    </location>
</feature>
<dbReference type="OrthoDB" id="668748at2759"/>
<sequence>MTGFGSSCGACKFLHRKCVKGCVFAPYFCHDQGAVHFAAIHKVFGASNASKLLMDLPDNARSEAAVTISFEAQARLRDPVYGCVAHIFALQQQVVTLQSQLASLKAQALQGYTNGYSMSSTQQDNIYENKFMDYLKGESRALHPAESCTPVNDEGQHYFDRDTLTYTSMQSPQLHSPHKYTPEYAAYFNNDNDPSPAMFSSNLQQDVQKNVHYCTEELQSMAFAYLN</sequence>
<evidence type="ECO:0000256" key="1">
    <source>
        <dbReference type="ARBA" id="ARBA00005474"/>
    </source>
</evidence>
<keyword evidence="4" id="KW-1185">Reference proteome</keyword>
<gene>
    <name evidence="3" type="ORF">NCGR_LOCUS17649</name>
</gene>
<dbReference type="PANTHER" id="PTHR31529">
    <property type="entry name" value="LOB DOMAIN CONTAINING PROTEIN"/>
    <property type="match status" value="1"/>
</dbReference>
<dbReference type="EMBL" id="CAJGYO010000004">
    <property type="protein sequence ID" value="CAD6225652.1"/>
    <property type="molecule type" value="Genomic_DNA"/>
</dbReference>
<dbReference type="PANTHER" id="PTHR31529:SF26">
    <property type="entry name" value="LOB DOMAIN-CONTAINING PROTEIN CRL1"/>
    <property type="match status" value="1"/>
</dbReference>
<comment type="caution">
    <text evidence="3">The sequence shown here is derived from an EMBL/GenBank/DDBJ whole genome shotgun (WGS) entry which is preliminary data.</text>
</comment>
<comment type="similarity">
    <text evidence="1">Belongs to the LOB domain-containing protein family.</text>
</comment>
<dbReference type="InterPro" id="IPR004883">
    <property type="entry name" value="LOB"/>
</dbReference>
<dbReference type="GO" id="GO:0005634">
    <property type="term" value="C:nucleus"/>
    <property type="evidence" value="ECO:0007669"/>
    <property type="project" value="TreeGrafter"/>
</dbReference>
<protein>
    <recommendedName>
        <fullName evidence="2">LOB domain-containing protein</fullName>
    </recommendedName>
</protein>
<evidence type="ECO:0000313" key="3">
    <source>
        <dbReference type="EMBL" id="CAD6225652.1"/>
    </source>
</evidence>
<accession>A0A811NNX7</accession>
<dbReference type="GO" id="GO:0045893">
    <property type="term" value="P:positive regulation of DNA-templated transcription"/>
    <property type="evidence" value="ECO:0007669"/>
    <property type="project" value="TreeGrafter"/>
</dbReference>
<dbReference type="PROSITE" id="PS50891">
    <property type="entry name" value="LOB"/>
    <property type="match status" value="1"/>
</dbReference>
<organism evidence="3 4">
    <name type="scientific">Miscanthus lutarioriparius</name>
    <dbReference type="NCBI Taxonomy" id="422564"/>
    <lineage>
        <taxon>Eukaryota</taxon>
        <taxon>Viridiplantae</taxon>
        <taxon>Streptophyta</taxon>
        <taxon>Embryophyta</taxon>
        <taxon>Tracheophyta</taxon>
        <taxon>Spermatophyta</taxon>
        <taxon>Magnoliopsida</taxon>
        <taxon>Liliopsida</taxon>
        <taxon>Poales</taxon>
        <taxon>Poaceae</taxon>
        <taxon>PACMAD clade</taxon>
        <taxon>Panicoideae</taxon>
        <taxon>Andropogonodae</taxon>
        <taxon>Andropogoneae</taxon>
        <taxon>Saccharinae</taxon>
        <taxon>Miscanthus</taxon>
    </lineage>
</organism>
<dbReference type="GO" id="GO:0009755">
    <property type="term" value="P:hormone-mediated signaling pathway"/>
    <property type="evidence" value="ECO:0007669"/>
    <property type="project" value="TreeGrafter"/>
</dbReference>
<evidence type="ECO:0000259" key="2">
    <source>
        <dbReference type="PROSITE" id="PS50891"/>
    </source>
</evidence>
<dbReference type="Proteomes" id="UP000604825">
    <property type="component" value="Unassembled WGS sequence"/>
</dbReference>
<dbReference type="AlphaFoldDB" id="A0A811NNX7"/>
<reference evidence="3" key="1">
    <citation type="submission" date="2020-10" db="EMBL/GenBank/DDBJ databases">
        <authorList>
            <person name="Han B."/>
            <person name="Lu T."/>
            <person name="Zhao Q."/>
            <person name="Huang X."/>
            <person name="Zhao Y."/>
        </authorList>
    </citation>
    <scope>NUCLEOTIDE SEQUENCE</scope>
</reference>
<name>A0A811NNX7_9POAL</name>